<comment type="subcellular location">
    <subcellularLocation>
        <location evidence="2">Cytoplasm</location>
    </subcellularLocation>
    <subcellularLocation>
        <location evidence="1">Nucleus</location>
    </subcellularLocation>
</comment>
<proteinExistence type="predicted"/>
<evidence type="ECO:0000256" key="6">
    <source>
        <dbReference type="SAM" id="MobiDB-lite"/>
    </source>
</evidence>
<feature type="compositionally biased region" description="Polar residues" evidence="6">
    <location>
        <begin position="350"/>
        <end position="369"/>
    </location>
</feature>
<evidence type="ECO:0000313" key="8">
    <source>
        <dbReference type="EMBL" id="KHJ34400.1"/>
    </source>
</evidence>
<dbReference type="InterPro" id="IPR036869">
    <property type="entry name" value="J_dom_sf"/>
</dbReference>
<evidence type="ECO:0000259" key="7">
    <source>
        <dbReference type="PROSITE" id="PS50076"/>
    </source>
</evidence>
<keyword evidence="4" id="KW-0143">Chaperone</keyword>
<feature type="compositionally biased region" description="Basic residues" evidence="6">
    <location>
        <begin position="207"/>
        <end position="222"/>
    </location>
</feature>
<dbReference type="Pfam" id="PF00226">
    <property type="entry name" value="DnaJ"/>
    <property type="match status" value="1"/>
</dbReference>
<keyword evidence="3" id="KW-0963">Cytoplasm</keyword>
<feature type="domain" description="J" evidence="7">
    <location>
        <begin position="8"/>
        <end position="76"/>
    </location>
</feature>
<evidence type="ECO:0000256" key="3">
    <source>
        <dbReference type="ARBA" id="ARBA00022490"/>
    </source>
</evidence>
<keyword evidence="5" id="KW-0539">Nucleus</keyword>
<dbReference type="HOGENOM" id="CLU_575142_0_0_1"/>
<dbReference type="InterPro" id="IPR001623">
    <property type="entry name" value="DnaJ_domain"/>
</dbReference>
<dbReference type="PANTHER" id="PTHR44313">
    <property type="entry name" value="DNAJ HOMOLOG SUBFAMILY C MEMBER 17"/>
    <property type="match status" value="1"/>
</dbReference>
<dbReference type="InterPro" id="IPR052094">
    <property type="entry name" value="Pre-mRNA-splicing_ERAD"/>
</dbReference>
<evidence type="ECO:0000256" key="1">
    <source>
        <dbReference type="ARBA" id="ARBA00004123"/>
    </source>
</evidence>
<dbReference type="CDD" id="cd06257">
    <property type="entry name" value="DnaJ"/>
    <property type="match status" value="1"/>
</dbReference>
<sequence>MEKLPDFDYYNVLGVSNKATSTEIRTAYRKLILKCHPDKIQDASLRAVKQVEFQKVQEAYENLCEDKSRREYDELLKKIEIRRQMSQGKPTPWSNPFEYEIKTPGTPNFKVYMYKNTTNGATEGVKFSKGTPGQSNSGPDLRRSSRSESTKAESVKAESQKKKAREEEIRKVKAEIKRKQKEMEENRKKKEEEAKQRHKEKEEAKRRLARKKEKERKEKRTRNSFVDVYEVSDDEYRTPRSSEKKPGQNKSTQEVPMNKKWTGHQDYAGAYVHASLKKSDIPNTPSPSGSYGVRFTKSSDNTPRVSRDKKQSPETPSPLSGRKPSLKSQTSAPPLFRTTSTRRRSQESTVYSKGPSSMPKAQTFSGPSSSTAIPNLSSFSYLSVSNNTYTPGYNALNRSFSSGYYPADHCHVSFATHIQASSTESSAHRASFSSYNTSHNIKMLSADNVNYSPRYGYEHVNFASHSIHYASPGYS</sequence>
<feature type="compositionally biased region" description="Basic and acidic residues" evidence="6">
    <location>
        <begin position="234"/>
        <end position="246"/>
    </location>
</feature>
<dbReference type="GO" id="GO:0005737">
    <property type="term" value="C:cytoplasm"/>
    <property type="evidence" value="ECO:0007669"/>
    <property type="project" value="UniProtKB-SubCell"/>
</dbReference>
<dbReference type="PANTHER" id="PTHR44313:SF1">
    <property type="entry name" value="DNAJ HOMOLOG SUBFAMILY C MEMBER 17"/>
    <property type="match status" value="1"/>
</dbReference>
<evidence type="ECO:0000313" key="9">
    <source>
        <dbReference type="Proteomes" id="UP000030854"/>
    </source>
</evidence>
<dbReference type="AlphaFoldDB" id="A0A0B1PAN7"/>
<name>A0A0B1PAN7_UNCNE</name>
<reference evidence="8 9" key="1">
    <citation type="journal article" date="2014" name="BMC Genomics">
        <title>Adaptive genomic structural variation in the grape powdery mildew pathogen, Erysiphe necator.</title>
        <authorList>
            <person name="Jones L."/>
            <person name="Riaz S."/>
            <person name="Morales-Cruz A."/>
            <person name="Amrine K.C."/>
            <person name="McGuire B."/>
            <person name="Gubler W.D."/>
            <person name="Walker M.A."/>
            <person name="Cantu D."/>
        </authorList>
    </citation>
    <scope>NUCLEOTIDE SEQUENCE [LARGE SCALE GENOMIC DNA]</scope>
    <source>
        <strain evidence="9">c</strain>
    </source>
</reference>
<gene>
    <name evidence="8" type="ORF">EV44_g5227</name>
</gene>
<dbReference type="PROSITE" id="PS50076">
    <property type="entry name" value="DNAJ_2"/>
    <property type="match status" value="1"/>
</dbReference>
<organism evidence="8 9">
    <name type="scientific">Uncinula necator</name>
    <name type="common">Grape powdery mildew</name>
    <dbReference type="NCBI Taxonomy" id="52586"/>
    <lineage>
        <taxon>Eukaryota</taxon>
        <taxon>Fungi</taxon>
        <taxon>Dikarya</taxon>
        <taxon>Ascomycota</taxon>
        <taxon>Pezizomycotina</taxon>
        <taxon>Leotiomycetes</taxon>
        <taxon>Erysiphales</taxon>
        <taxon>Erysiphaceae</taxon>
        <taxon>Erysiphe</taxon>
    </lineage>
</organism>
<dbReference type="STRING" id="52586.A0A0B1PAN7"/>
<feature type="compositionally biased region" description="Basic and acidic residues" evidence="6">
    <location>
        <begin position="140"/>
        <end position="206"/>
    </location>
</feature>
<protein>
    <recommendedName>
        <fullName evidence="7">J domain-containing protein</fullName>
    </recommendedName>
</protein>
<comment type="caution">
    <text evidence="8">The sequence shown here is derived from an EMBL/GenBank/DDBJ whole genome shotgun (WGS) entry which is preliminary data.</text>
</comment>
<dbReference type="SMART" id="SM00271">
    <property type="entry name" value="DnaJ"/>
    <property type="match status" value="1"/>
</dbReference>
<dbReference type="GO" id="GO:0000390">
    <property type="term" value="P:spliceosomal complex disassembly"/>
    <property type="evidence" value="ECO:0007669"/>
    <property type="project" value="TreeGrafter"/>
</dbReference>
<keyword evidence="9" id="KW-1185">Reference proteome</keyword>
<dbReference type="PRINTS" id="PR00625">
    <property type="entry name" value="JDOMAIN"/>
</dbReference>
<feature type="region of interest" description="Disordered" evidence="6">
    <location>
        <begin position="121"/>
        <end position="262"/>
    </location>
</feature>
<evidence type="ECO:0000256" key="2">
    <source>
        <dbReference type="ARBA" id="ARBA00004496"/>
    </source>
</evidence>
<dbReference type="EMBL" id="JNVN01000892">
    <property type="protein sequence ID" value="KHJ34400.1"/>
    <property type="molecule type" value="Genomic_DNA"/>
</dbReference>
<accession>A0A0B1PAN7</accession>
<feature type="region of interest" description="Disordered" evidence="6">
    <location>
        <begin position="277"/>
        <end position="369"/>
    </location>
</feature>
<dbReference type="GO" id="GO:0005681">
    <property type="term" value="C:spliceosomal complex"/>
    <property type="evidence" value="ECO:0007669"/>
    <property type="project" value="TreeGrafter"/>
</dbReference>
<dbReference type="Gene3D" id="1.10.287.110">
    <property type="entry name" value="DnaJ domain"/>
    <property type="match status" value="1"/>
</dbReference>
<evidence type="ECO:0000256" key="5">
    <source>
        <dbReference type="ARBA" id="ARBA00023242"/>
    </source>
</evidence>
<dbReference type="Proteomes" id="UP000030854">
    <property type="component" value="Unassembled WGS sequence"/>
</dbReference>
<dbReference type="SUPFAM" id="SSF46565">
    <property type="entry name" value="Chaperone J-domain"/>
    <property type="match status" value="1"/>
</dbReference>
<evidence type="ECO:0000256" key="4">
    <source>
        <dbReference type="ARBA" id="ARBA00023186"/>
    </source>
</evidence>